<dbReference type="Gene3D" id="2.40.50.140">
    <property type="entry name" value="Nucleic acid-binding proteins"/>
    <property type="match status" value="1"/>
</dbReference>
<comment type="caution">
    <text evidence="2">The sequence shown here is derived from an EMBL/GenBank/DDBJ whole genome shotgun (WGS) entry which is preliminary data.</text>
</comment>
<evidence type="ECO:0000313" key="2">
    <source>
        <dbReference type="EMBL" id="KON34260.1"/>
    </source>
</evidence>
<organism evidence="2 3">
    <name type="scientific">miscellaneous Crenarchaeota group-1 archaeon SG8-32-1</name>
    <dbReference type="NCBI Taxonomy" id="1685124"/>
    <lineage>
        <taxon>Archaea</taxon>
        <taxon>Candidatus Bathyarchaeota</taxon>
        <taxon>MCG-1</taxon>
    </lineage>
</organism>
<dbReference type="AlphaFoldDB" id="A0A0M0C0Q6"/>
<dbReference type="EMBL" id="LFWU01000011">
    <property type="protein sequence ID" value="KON34260.1"/>
    <property type="molecule type" value="Genomic_DNA"/>
</dbReference>
<feature type="domain" description="TRAM" evidence="1">
    <location>
        <begin position="20"/>
        <end position="78"/>
    </location>
</feature>
<reference evidence="2 3" key="1">
    <citation type="submission" date="2015-06" db="EMBL/GenBank/DDBJ databases">
        <title>New insights into the roles of widespread benthic archaea in carbon and nitrogen cycling.</title>
        <authorList>
            <person name="Lazar C.S."/>
            <person name="Baker B.J."/>
            <person name="Seitz K.W."/>
            <person name="Hyde A.S."/>
            <person name="Dick G.J."/>
            <person name="Hinrichs K.-U."/>
            <person name="Teske A.P."/>
        </authorList>
    </citation>
    <scope>NUCLEOTIDE SEQUENCE [LARGE SCALE GENOMIC DNA]</scope>
    <source>
        <strain evidence="2">SG8-32-1</strain>
    </source>
</reference>
<dbReference type="Proteomes" id="UP000037237">
    <property type="component" value="Unassembled WGS sequence"/>
</dbReference>
<dbReference type="SUPFAM" id="SSF50249">
    <property type="entry name" value="Nucleic acid-binding proteins"/>
    <property type="match status" value="1"/>
</dbReference>
<evidence type="ECO:0000313" key="3">
    <source>
        <dbReference type="Proteomes" id="UP000037237"/>
    </source>
</evidence>
<dbReference type="Pfam" id="PF01938">
    <property type="entry name" value="TRAM"/>
    <property type="match status" value="1"/>
</dbReference>
<sequence length="78" mass="8768">MKKNQRAAKKRRRMNSKKCPVEIGNEYEVDITETTPNGSGIARINGFLVFVNDTKPGDHIKVMITKTDYLSAEAKIVT</sequence>
<proteinExistence type="predicted"/>
<protein>
    <recommendedName>
        <fullName evidence="1">TRAM domain-containing protein</fullName>
    </recommendedName>
</protein>
<name>A0A0M0C0Q6_9ARCH</name>
<dbReference type="PROSITE" id="PS50926">
    <property type="entry name" value="TRAM"/>
    <property type="match status" value="1"/>
</dbReference>
<accession>A0A0M0C0Q6</accession>
<dbReference type="InterPro" id="IPR002792">
    <property type="entry name" value="TRAM_dom"/>
</dbReference>
<gene>
    <name evidence="2" type="ORF">AC477_00615</name>
</gene>
<evidence type="ECO:0000259" key="1">
    <source>
        <dbReference type="PROSITE" id="PS50926"/>
    </source>
</evidence>
<dbReference type="InterPro" id="IPR012340">
    <property type="entry name" value="NA-bd_OB-fold"/>
</dbReference>